<dbReference type="InterPro" id="IPR036986">
    <property type="entry name" value="S4_RNA-bd_sf"/>
</dbReference>
<dbReference type="Gene3D" id="3.10.290.10">
    <property type="entry name" value="RNA-binding S4 domain"/>
    <property type="match status" value="1"/>
</dbReference>
<proteinExistence type="predicted"/>
<dbReference type="InterPro" id="IPR002942">
    <property type="entry name" value="S4_RNA-bd"/>
</dbReference>
<feature type="domain" description="RNA-binding S4" evidence="2">
    <location>
        <begin position="8"/>
        <end position="75"/>
    </location>
</feature>
<comment type="caution">
    <text evidence="3">The sequence shown here is derived from an EMBL/GenBank/DDBJ whole genome shotgun (WGS) entry which is preliminary data.</text>
</comment>
<dbReference type="GO" id="GO:0003723">
    <property type="term" value="F:RNA binding"/>
    <property type="evidence" value="ECO:0007669"/>
    <property type="project" value="UniProtKB-KW"/>
</dbReference>
<gene>
    <name evidence="3" type="ORF">DDZ18_11570</name>
</gene>
<evidence type="ECO:0000313" key="4">
    <source>
        <dbReference type="Proteomes" id="UP000245168"/>
    </source>
</evidence>
<dbReference type="OrthoDB" id="9797176at2"/>
<keyword evidence="1" id="KW-0694">RNA-binding</keyword>
<dbReference type="AlphaFoldDB" id="A0A2U2BS43"/>
<evidence type="ECO:0000256" key="1">
    <source>
        <dbReference type="PROSITE-ProRule" id="PRU00182"/>
    </source>
</evidence>
<dbReference type="Proteomes" id="UP000245168">
    <property type="component" value="Unassembled WGS sequence"/>
</dbReference>
<reference evidence="4" key="1">
    <citation type="submission" date="2018-05" db="EMBL/GenBank/DDBJ databases">
        <authorList>
            <person name="Liu B.-T."/>
        </authorList>
    </citation>
    <scope>NUCLEOTIDE SEQUENCE [LARGE SCALE GENOMIC DNA]</scope>
    <source>
        <strain evidence="4">WD6-1</strain>
    </source>
</reference>
<sequence>MSALDAGQRIDVWLFRARLFKSRSGAGRFVADGGVRLERDGRVVRVRRASAEVRPGDVLVYHRGGRLFRVTVRGLGERRGPAPEARTLYALADAEEDA</sequence>
<keyword evidence="4" id="KW-1185">Reference proteome</keyword>
<organism evidence="3 4">
    <name type="scientific">Marinicauda salina</name>
    <dbReference type="NCBI Taxonomy" id="2135793"/>
    <lineage>
        <taxon>Bacteria</taxon>
        <taxon>Pseudomonadati</taxon>
        <taxon>Pseudomonadota</taxon>
        <taxon>Alphaproteobacteria</taxon>
        <taxon>Maricaulales</taxon>
        <taxon>Maricaulaceae</taxon>
        <taxon>Marinicauda</taxon>
    </lineage>
</organism>
<dbReference type="EMBL" id="QEXV01000005">
    <property type="protein sequence ID" value="PWE16824.1"/>
    <property type="molecule type" value="Genomic_DNA"/>
</dbReference>
<name>A0A2U2BS43_9PROT</name>
<evidence type="ECO:0000259" key="2">
    <source>
        <dbReference type="SMART" id="SM00363"/>
    </source>
</evidence>
<protein>
    <submittedName>
        <fullName evidence="3">RNA-binding protein</fullName>
    </submittedName>
</protein>
<dbReference type="SUPFAM" id="SSF55174">
    <property type="entry name" value="Alpha-L RNA-binding motif"/>
    <property type="match status" value="1"/>
</dbReference>
<accession>A0A2U2BS43</accession>
<dbReference type="Pfam" id="PF01479">
    <property type="entry name" value="S4"/>
    <property type="match status" value="1"/>
</dbReference>
<dbReference type="PROSITE" id="PS50889">
    <property type="entry name" value="S4"/>
    <property type="match status" value="1"/>
</dbReference>
<evidence type="ECO:0000313" key="3">
    <source>
        <dbReference type="EMBL" id="PWE16824.1"/>
    </source>
</evidence>
<dbReference type="RefSeq" id="WP_109253547.1">
    <property type="nucleotide sequence ID" value="NZ_QEXV01000005.1"/>
</dbReference>
<dbReference type="CDD" id="cd00165">
    <property type="entry name" value="S4"/>
    <property type="match status" value="1"/>
</dbReference>
<dbReference type="SMART" id="SM00363">
    <property type="entry name" value="S4"/>
    <property type="match status" value="1"/>
</dbReference>